<keyword evidence="11" id="KW-1185">Reference proteome</keyword>
<evidence type="ECO:0000259" key="9">
    <source>
        <dbReference type="Pfam" id="PF04545"/>
    </source>
</evidence>
<evidence type="ECO:0000313" key="10">
    <source>
        <dbReference type="EMBL" id="MCM4081100.1"/>
    </source>
</evidence>
<dbReference type="InterPro" id="IPR036388">
    <property type="entry name" value="WH-like_DNA-bd_sf"/>
</dbReference>
<gene>
    <name evidence="10" type="ORF">LXN57_26350</name>
</gene>
<evidence type="ECO:0000256" key="4">
    <source>
        <dbReference type="ARBA" id="ARBA00023125"/>
    </source>
</evidence>
<reference evidence="10 11" key="1">
    <citation type="submission" date="2022-06" db="EMBL/GenBank/DDBJ databases">
        <title>Actinoplanes abujensis sp. nov., isolated from Nigerian arid soil.</title>
        <authorList>
            <person name="Ding P."/>
        </authorList>
    </citation>
    <scope>NUCLEOTIDE SEQUENCE [LARGE SCALE GENOMIC DNA]</scope>
    <source>
        <strain evidence="11">TRM88002</strain>
    </source>
</reference>
<evidence type="ECO:0000256" key="3">
    <source>
        <dbReference type="ARBA" id="ARBA00023082"/>
    </source>
</evidence>
<dbReference type="InterPro" id="IPR039425">
    <property type="entry name" value="RNA_pol_sigma-70-like"/>
</dbReference>
<dbReference type="EMBL" id="JAMQOL010000038">
    <property type="protein sequence ID" value="MCM4081100.1"/>
    <property type="molecule type" value="Genomic_DNA"/>
</dbReference>
<dbReference type="PANTHER" id="PTHR43133:SF62">
    <property type="entry name" value="RNA POLYMERASE SIGMA FACTOR SIGZ"/>
    <property type="match status" value="1"/>
</dbReference>
<keyword evidence="2 6" id="KW-0805">Transcription regulation</keyword>
<evidence type="ECO:0000256" key="1">
    <source>
        <dbReference type="ARBA" id="ARBA00010641"/>
    </source>
</evidence>
<feature type="domain" description="RNA polymerase sigma-70 region 4" evidence="9">
    <location>
        <begin position="136"/>
        <end position="183"/>
    </location>
</feature>
<dbReference type="InterPro" id="IPR013325">
    <property type="entry name" value="RNA_pol_sigma_r2"/>
</dbReference>
<proteinExistence type="inferred from homology"/>
<keyword evidence="3 6" id="KW-0731">Sigma factor</keyword>
<dbReference type="Gene3D" id="1.10.1740.10">
    <property type="match status" value="1"/>
</dbReference>
<dbReference type="SUPFAM" id="SSF88659">
    <property type="entry name" value="Sigma3 and sigma4 domains of RNA polymerase sigma factors"/>
    <property type="match status" value="1"/>
</dbReference>
<evidence type="ECO:0000256" key="7">
    <source>
        <dbReference type="SAM" id="MobiDB-lite"/>
    </source>
</evidence>
<dbReference type="PANTHER" id="PTHR43133">
    <property type="entry name" value="RNA POLYMERASE ECF-TYPE SIGMA FACTO"/>
    <property type="match status" value="1"/>
</dbReference>
<dbReference type="Gene3D" id="1.10.10.10">
    <property type="entry name" value="Winged helix-like DNA-binding domain superfamily/Winged helix DNA-binding domain"/>
    <property type="match status" value="1"/>
</dbReference>
<name>A0ABT0Y4Y3_9ACTN</name>
<keyword evidence="4 6" id="KW-0238">DNA-binding</keyword>
<dbReference type="CDD" id="cd06171">
    <property type="entry name" value="Sigma70_r4"/>
    <property type="match status" value="1"/>
</dbReference>
<protein>
    <recommendedName>
        <fullName evidence="6">RNA polymerase sigma factor</fullName>
    </recommendedName>
</protein>
<keyword evidence="5 6" id="KW-0804">Transcription</keyword>
<organism evidence="10 11">
    <name type="scientific">Paractinoplanes hotanensis</name>
    <dbReference type="NCBI Taxonomy" id="2906497"/>
    <lineage>
        <taxon>Bacteria</taxon>
        <taxon>Bacillati</taxon>
        <taxon>Actinomycetota</taxon>
        <taxon>Actinomycetes</taxon>
        <taxon>Micromonosporales</taxon>
        <taxon>Micromonosporaceae</taxon>
        <taxon>Paractinoplanes</taxon>
    </lineage>
</organism>
<evidence type="ECO:0000256" key="2">
    <source>
        <dbReference type="ARBA" id="ARBA00023015"/>
    </source>
</evidence>
<comment type="caution">
    <text evidence="10">The sequence shown here is derived from an EMBL/GenBank/DDBJ whole genome shotgun (WGS) entry which is preliminary data.</text>
</comment>
<evidence type="ECO:0000256" key="5">
    <source>
        <dbReference type="ARBA" id="ARBA00023163"/>
    </source>
</evidence>
<dbReference type="InterPro" id="IPR000838">
    <property type="entry name" value="RNA_pol_sigma70_ECF_CS"/>
</dbReference>
<evidence type="ECO:0000313" key="11">
    <source>
        <dbReference type="Proteomes" id="UP001523216"/>
    </source>
</evidence>
<comment type="similarity">
    <text evidence="1 6">Belongs to the sigma-70 factor family. ECF subfamily.</text>
</comment>
<dbReference type="InterPro" id="IPR007627">
    <property type="entry name" value="RNA_pol_sigma70_r2"/>
</dbReference>
<dbReference type="NCBIfam" id="TIGR02937">
    <property type="entry name" value="sigma70-ECF"/>
    <property type="match status" value="1"/>
</dbReference>
<feature type="region of interest" description="Disordered" evidence="7">
    <location>
        <begin position="188"/>
        <end position="222"/>
    </location>
</feature>
<dbReference type="SUPFAM" id="SSF88946">
    <property type="entry name" value="Sigma2 domain of RNA polymerase sigma factors"/>
    <property type="match status" value="1"/>
</dbReference>
<evidence type="ECO:0000259" key="8">
    <source>
        <dbReference type="Pfam" id="PF04542"/>
    </source>
</evidence>
<sequence>MAASNPPSATSTAPARSELPRPTRVRFRDGDVEALGEVYDRYARPVWSVAMTVTHADHLAQEVVQEAFLRAWNAAPTYDPERDLGPWLLTIARYTALDMLRRELRPTRGGHEAEQDAVVDPPDIDRAWVSWAVQEALRQLNDNEREIVRLSFYEDLTHAQIAEQLKLPVGTVKSRSHRAHRRLAELLDHLRDGPENPADGNPAGVGSRTPTGKAPRQRRDDA</sequence>
<dbReference type="InterPro" id="IPR013324">
    <property type="entry name" value="RNA_pol_sigma_r3/r4-like"/>
</dbReference>
<feature type="region of interest" description="Disordered" evidence="7">
    <location>
        <begin position="1"/>
        <end position="24"/>
    </location>
</feature>
<dbReference type="PROSITE" id="PS01063">
    <property type="entry name" value="SIGMA70_ECF"/>
    <property type="match status" value="1"/>
</dbReference>
<accession>A0ABT0Y4Y3</accession>
<feature type="domain" description="RNA polymerase sigma-70 region 2" evidence="8">
    <location>
        <begin position="39"/>
        <end position="103"/>
    </location>
</feature>
<evidence type="ECO:0000256" key="6">
    <source>
        <dbReference type="RuleBase" id="RU000716"/>
    </source>
</evidence>
<dbReference type="Proteomes" id="UP001523216">
    <property type="component" value="Unassembled WGS sequence"/>
</dbReference>
<feature type="compositionally biased region" description="Low complexity" evidence="7">
    <location>
        <begin position="1"/>
        <end position="15"/>
    </location>
</feature>
<dbReference type="RefSeq" id="WP_251800903.1">
    <property type="nucleotide sequence ID" value="NZ_JAMQOL010000038.1"/>
</dbReference>
<dbReference type="InterPro" id="IPR007630">
    <property type="entry name" value="RNA_pol_sigma70_r4"/>
</dbReference>
<dbReference type="InterPro" id="IPR014284">
    <property type="entry name" value="RNA_pol_sigma-70_dom"/>
</dbReference>
<dbReference type="Pfam" id="PF04545">
    <property type="entry name" value="Sigma70_r4"/>
    <property type="match status" value="1"/>
</dbReference>
<dbReference type="Pfam" id="PF04542">
    <property type="entry name" value="Sigma70_r2"/>
    <property type="match status" value="1"/>
</dbReference>